<accession>A0A076F8B9</accession>
<dbReference type="OrthoDB" id="5359522at2"/>
<dbReference type="SUPFAM" id="SSF51735">
    <property type="entry name" value="NAD(P)-binding Rossmann-fold domains"/>
    <property type="match status" value="1"/>
</dbReference>
<proteinExistence type="inferred from homology"/>
<dbReference type="PRINTS" id="PR00081">
    <property type="entry name" value="GDHRDH"/>
</dbReference>
<evidence type="ECO:0000256" key="1">
    <source>
        <dbReference type="ARBA" id="ARBA00006484"/>
    </source>
</evidence>
<dbReference type="InterPro" id="IPR002347">
    <property type="entry name" value="SDR_fam"/>
</dbReference>
<dbReference type="EC" id="2.6.1.16" evidence="3"/>
<keyword evidence="4" id="KW-1185">Reference proteome</keyword>
<sequence>MLKNKVIVIAGAAGAIGAEFVKVVAKNGANVIIADINEENGLKLKDEINAKFGQDRADFFKFDLTSKENICECIEFADLKFGKIDAVVNAAYPRTKTFGNHFFDVSYEDFCANTNLQLGGAFLITQQFASYFKTQGYGNIINLSSIQGVVAPKFQTYKGTNMSSPVAYSAIKAGVIHMTKYVAKYLKGTNIKVNCISPGGILAGQNAKFLEQYREVCLNKGMLDASDLNGALLFLLSDGSEFVNGQNIVVDDGFCL</sequence>
<organism evidence="3 4">
    <name type="scientific">Campylobacter iguaniorum</name>
    <dbReference type="NCBI Taxonomy" id="1244531"/>
    <lineage>
        <taxon>Bacteria</taxon>
        <taxon>Pseudomonadati</taxon>
        <taxon>Campylobacterota</taxon>
        <taxon>Epsilonproteobacteria</taxon>
        <taxon>Campylobacterales</taxon>
        <taxon>Campylobacteraceae</taxon>
        <taxon>Campylobacter</taxon>
    </lineage>
</organism>
<evidence type="ECO:0000313" key="3">
    <source>
        <dbReference type="EMBL" id="AII13928.1"/>
    </source>
</evidence>
<evidence type="ECO:0000256" key="2">
    <source>
        <dbReference type="ARBA" id="ARBA00023002"/>
    </source>
</evidence>
<dbReference type="PANTHER" id="PTHR42760:SF133">
    <property type="entry name" value="3-OXOACYL-[ACYL-CARRIER-PROTEIN] REDUCTASE"/>
    <property type="match status" value="1"/>
</dbReference>
<evidence type="ECO:0000313" key="4">
    <source>
        <dbReference type="Proteomes" id="UP000028486"/>
    </source>
</evidence>
<dbReference type="InterPro" id="IPR036291">
    <property type="entry name" value="NAD(P)-bd_dom_sf"/>
</dbReference>
<name>A0A076F8B9_9BACT</name>
<dbReference type="HOGENOM" id="CLU_010194_1_1_7"/>
<dbReference type="Gene3D" id="3.40.50.720">
    <property type="entry name" value="NAD(P)-binding Rossmann-like Domain"/>
    <property type="match status" value="1"/>
</dbReference>
<dbReference type="GO" id="GO:0004360">
    <property type="term" value="F:glutamine-fructose-6-phosphate transaminase (isomerizing) activity"/>
    <property type="evidence" value="ECO:0007669"/>
    <property type="project" value="UniProtKB-EC"/>
</dbReference>
<dbReference type="KEGG" id="caj:CIG1485E_0048"/>
<keyword evidence="3" id="KW-0808">Transferase</keyword>
<dbReference type="PANTHER" id="PTHR42760">
    <property type="entry name" value="SHORT-CHAIN DEHYDROGENASES/REDUCTASES FAMILY MEMBER"/>
    <property type="match status" value="1"/>
</dbReference>
<protein>
    <submittedName>
        <fullName evidence="3">Glucosamine-6-P synthase, glutaminase subunit PtmA</fullName>
        <ecNumber evidence="3">2.6.1.16</ecNumber>
    </submittedName>
</protein>
<dbReference type="RefSeq" id="WP_038452475.1">
    <property type="nucleotide sequence ID" value="NZ_CP009043.1"/>
</dbReference>
<comment type="similarity">
    <text evidence="1">Belongs to the short-chain dehydrogenases/reductases (SDR) family.</text>
</comment>
<dbReference type="AlphaFoldDB" id="A0A076F8B9"/>
<reference evidence="4" key="1">
    <citation type="journal article" date="2014" name="Genome Announc.">
        <title>Complete Genome Sequence of Campylobacter iguaniorum Strain 1485ET, Isolated from a Bearded Dragon (Pogona vitticeps).</title>
        <authorList>
            <person name="Gilbert M.J."/>
            <person name="Miller W.G."/>
            <person name="Yee E."/>
            <person name="Kik M."/>
            <person name="Wagenaar J.A."/>
            <person name="Duim B."/>
        </authorList>
    </citation>
    <scope>NUCLEOTIDE SEQUENCE [LARGE SCALE GENOMIC DNA]</scope>
    <source>
        <strain evidence="4">1485E</strain>
    </source>
</reference>
<dbReference type="eggNOG" id="COG1028">
    <property type="taxonomic scope" value="Bacteria"/>
</dbReference>
<keyword evidence="3" id="KW-0032">Aminotransferase</keyword>
<dbReference type="EMBL" id="CP009043">
    <property type="protein sequence ID" value="AII13928.1"/>
    <property type="molecule type" value="Genomic_DNA"/>
</dbReference>
<gene>
    <name evidence="3" type="primary">ptmA</name>
    <name evidence="3" type="ORF">CIG1485E_0048</name>
</gene>
<dbReference type="NCBIfam" id="NF006619">
    <property type="entry name" value="PRK09186.1"/>
    <property type="match status" value="1"/>
</dbReference>
<dbReference type="Proteomes" id="UP000028486">
    <property type="component" value="Chromosome"/>
</dbReference>
<keyword evidence="2" id="KW-0560">Oxidoreductase</keyword>
<dbReference type="GO" id="GO:0016616">
    <property type="term" value="F:oxidoreductase activity, acting on the CH-OH group of donors, NAD or NADP as acceptor"/>
    <property type="evidence" value="ECO:0007669"/>
    <property type="project" value="TreeGrafter"/>
</dbReference>
<dbReference type="Pfam" id="PF13561">
    <property type="entry name" value="adh_short_C2"/>
    <property type="match status" value="1"/>
</dbReference>
<dbReference type="PRINTS" id="PR00080">
    <property type="entry name" value="SDRFAMILY"/>
</dbReference>